<dbReference type="PROSITE" id="PS50934">
    <property type="entry name" value="SWIRM"/>
    <property type="match status" value="1"/>
</dbReference>
<dbReference type="GO" id="GO:0003677">
    <property type="term" value="F:DNA binding"/>
    <property type="evidence" value="ECO:0007669"/>
    <property type="project" value="UniProtKB-KW"/>
</dbReference>
<dbReference type="Pfam" id="PF16495">
    <property type="entry name" value="SWIRM-assoc_1"/>
    <property type="match status" value="1"/>
</dbReference>
<feature type="region of interest" description="Disordered" evidence="9">
    <location>
        <begin position="1"/>
        <end position="67"/>
    </location>
</feature>
<name>A0A835R6L7_VANPL</name>
<feature type="domain" description="HTH myb-type" evidence="14">
    <location>
        <begin position="377"/>
        <end position="419"/>
    </location>
</feature>
<feature type="compositionally biased region" description="Low complexity" evidence="9">
    <location>
        <begin position="43"/>
        <end position="66"/>
    </location>
</feature>
<dbReference type="InterPro" id="IPR001005">
    <property type="entry name" value="SANT/Myb"/>
</dbReference>
<evidence type="ECO:0000256" key="8">
    <source>
        <dbReference type="PROSITE-ProRule" id="PRU00228"/>
    </source>
</evidence>
<dbReference type="CDD" id="cd02336">
    <property type="entry name" value="ZZ_RSC8"/>
    <property type="match status" value="1"/>
</dbReference>
<gene>
    <name evidence="15" type="ORF">HPP92_009468</name>
</gene>
<feature type="domain" description="SANT" evidence="13">
    <location>
        <begin position="380"/>
        <end position="431"/>
    </location>
</feature>
<feature type="compositionally biased region" description="Basic residues" evidence="9">
    <location>
        <begin position="33"/>
        <end position="42"/>
    </location>
</feature>
<feature type="domain" description="ZZ-type" evidence="11">
    <location>
        <begin position="323"/>
        <end position="377"/>
    </location>
</feature>
<feature type="region of interest" description="Disordered" evidence="9">
    <location>
        <begin position="464"/>
        <end position="489"/>
    </location>
</feature>
<dbReference type="PROSITE" id="PS01357">
    <property type="entry name" value="ZF_ZZ_1"/>
    <property type="match status" value="1"/>
</dbReference>
<dbReference type="InterPro" id="IPR032451">
    <property type="entry name" value="SMARCC_C"/>
</dbReference>
<feature type="region of interest" description="Disordered" evidence="9">
    <location>
        <begin position="84"/>
        <end position="120"/>
    </location>
</feature>
<feature type="region of interest" description="Disordered" evidence="9">
    <location>
        <begin position="781"/>
        <end position="800"/>
    </location>
</feature>
<feature type="compositionally biased region" description="Polar residues" evidence="9">
    <location>
        <begin position="94"/>
        <end position="108"/>
    </location>
</feature>
<evidence type="ECO:0000313" key="16">
    <source>
        <dbReference type="Proteomes" id="UP000636800"/>
    </source>
</evidence>
<dbReference type="InterPro" id="IPR043145">
    <property type="entry name" value="Znf_ZZ_sf"/>
</dbReference>
<keyword evidence="7" id="KW-0539">Nucleus</keyword>
<evidence type="ECO:0000259" key="11">
    <source>
        <dbReference type="PROSITE" id="PS50135"/>
    </source>
</evidence>
<organism evidence="15 16">
    <name type="scientific">Vanilla planifolia</name>
    <name type="common">Vanilla</name>
    <dbReference type="NCBI Taxonomy" id="51239"/>
    <lineage>
        <taxon>Eukaryota</taxon>
        <taxon>Viridiplantae</taxon>
        <taxon>Streptophyta</taxon>
        <taxon>Embryophyta</taxon>
        <taxon>Tracheophyta</taxon>
        <taxon>Spermatophyta</taxon>
        <taxon>Magnoliopsida</taxon>
        <taxon>Liliopsida</taxon>
        <taxon>Asparagales</taxon>
        <taxon>Orchidaceae</taxon>
        <taxon>Vanilloideae</taxon>
        <taxon>Vanilleae</taxon>
        <taxon>Vanilla</taxon>
    </lineage>
</organism>
<dbReference type="GO" id="GO:0008270">
    <property type="term" value="F:zinc ion binding"/>
    <property type="evidence" value="ECO:0007669"/>
    <property type="project" value="UniProtKB-KW"/>
</dbReference>
<evidence type="ECO:0000259" key="14">
    <source>
        <dbReference type="PROSITE" id="PS51294"/>
    </source>
</evidence>
<dbReference type="PROSITE" id="PS50090">
    <property type="entry name" value="MYB_LIKE"/>
    <property type="match status" value="1"/>
</dbReference>
<evidence type="ECO:0008006" key="17">
    <source>
        <dbReference type="Google" id="ProtNLM"/>
    </source>
</evidence>
<dbReference type="EMBL" id="JADCNL010000004">
    <property type="protein sequence ID" value="KAG0485389.1"/>
    <property type="molecule type" value="Genomic_DNA"/>
</dbReference>
<evidence type="ECO:0000256" key="6">
    <source>
        <dbReference type="ARBA" id="ARBA00023163"/>
    </source>
</evidence>
<feature type="domain" description="SWIRM" evidence="12">
    <location>
        <begin position="164"/>
        <end position="261"/>
    </location>
</feature>
<proteinExistence type="predicted"/>
<dbReference type="Pfam" id="PF00249">
    <property type="entry name" value="Myb_DNA-binding"/>
    <property type="match status" value="1"/>
</dbReference>
<dbReference type="PANTHER" id="PTHR12802">
    <property type="entry name" value="SWI/SNF COMPLEX-RELATED"/>
    <property type="match status" value="1"/>
</dbReference>
<keyword evidence="1" id="KW-0479">Metal-binding</keyword>
<dbReference type="InterPro" id="IPR000433">
    <property type="entry name" value="Znf_ZZ"/>
</dbReference>
<evidence type="ECO:0000313" key="15">
    <source>
        <dbReference type="EMBL" id="KAG0485389.1"/>
    </source>
</evidence>
<dbReference type="InterPro" id="IPR041984">
    <property type="entry name" value="Rsc8/Ssr1/Ssr2_ZZ"/>
</dbReference>
<evidence type="ECO:0000256" key="5">
    <source>
        <dbReference type="ARBA" id="ARBA00023125"/>
    </source>
</evidence>
<dbReference type="InterPro" id="IPR036388">
    <property type="entry name" value="WH-like_DNA-bd_sf"/>
</dbReference>
<dbReference type="FunFam" id="1.10.10.10:FF:000020">
    <property type="entry name" value="SWI/SNF complex subunit SMARCC2 isoform c"/>
    <property type="match status" value="1"/>
</dbReference>
<dbReference type="FunFam" id="1.10.10.60:FF:000014">
    <property type="entry name" value="SWI/SNF complex subunit SMARCC2 isoform C"/>
    <property type="match status" value="1"/>
</dbReference>
<dbReference type="InterPro" id="IPR017884">
    <property type="entry name" value="SANT_dom"/>
</dbReference>
<keyword evidence="16" id="KW-1185">Reference proteome</keyword>
<comment type="caution">
    <text evidence="15">The sequence shown here is derived from an EMBL/GenBank/DDBJ whole genome shotgun (WGS) entry which is preliminary data.</text>
</comment>
<evidence type="ECO:0000256" key="3">
    <source>
        <dbReference type="ARBA" id="ARBA00022833"/>
    </source>
</evidence>
<dbReference type="Gene3D" id="1.10.10.60">
    <property type="entry name" value="Homeodomain-like"/>
    <property type="match status" value="1"/>
</dbReference>
<keyword evidence="2 8" id="KW-0863">Zinc-finger</keyword>
<evidence type="ECO:0000256" key="2">
    <source>
        <dbReference type="ARBA" id="ARBA00022771"/>
    </source>
</evidence>
<evidence type="ECO:0000256" key="4">
    <source>
        <dbReference type="ARBA" id="ARBA00023015"/>
    </source>
</evidence>
<sequence length="931" mass="101006">METRGGRDAQTVVAIAEAKPLPASETLAEGSRRRTGGQKRKAGSSLSSISTASAPFPATTPVSSSSVPLKRLVKERNALNIPPIVGHNGPWTRARQTPNKYAASSPQKAQDGAAASEGAALEGGRDPLAAVEVTGAAEVVSVSQDEAIVDAEFEAVRLRGCHVHVVPTPAGWFSWSVIHELEKHALPSFFNGQSESKTPEIYLEIRNSIMKKFHTDPQTQLDVKDLSDFCAGDLGARQEVMEFLDYWGLINFHPFPHSAANETAGEGADKPSSLLDQLYQFDNPESLPCEGSKKRVASPPSMLPHLLPEPTFLDDMVRHVDPSVDYHCNSCSADCSHKRYHCQKQADFDLCVDCYNNGKFGSGMTPADFILMESVEGPGVNFGSWTDQETLLLLEALELFGENWNEIAEHVATKTKAQCIMHFLQMPIEDPFLDGKDNAYDNVQDKAEPCSANVELSAANASEAGEHNGMSDVQPNSFPADVSERKDTDVDQPCEHLSFAVNALKSAFQAIDYTYEEGKPFSFAEAGNPVMVVAAFLAKLVDQDVAGTSARSSLRALSEESPGIQLASRHCFILEDPPVDASAPLASESVADIGSGDGLKEEDQLHNLDGSSELKNGEEDSQAIAASSQNEMKQSATHEGSQKSSPEKESSISFQLVDSRGDTHSDDKCEDRTCQLDTKEAYDVKDPVLSTTYSNVVIALPRQIGAAPNVVKVVDTLNVTEENIPNCTDHSCDKESLDVEQLSESTKAVDTMPTSVVKKDEELQDNDVLSTKCASEMFEGDNKMASSPKNDSSLPSASENHAMHSMRRAAVSFLSAAAVKAKLLADQEEEKILQLVSFVIEKQLSKMETKLSFFSEMEGVMMRAKEKTERARQKLMHERAQIIAARLGLPPPTSRTYPTTLSAAKLAVGYGNVISRSQGMASQKSQPTRRP</sequence>
<keyword evidence="3" id="KW-0862">Zinc</keyword>
<dbReference type="SMART" id="SM00291">
    <property type="entry name" value="ZnF_ZZ"/>
    <property type="match status" value="1"/>
</dbReference>
<reference evidence="15 16" key="1">
    <citation type="journal article" date="2020" name="Nat. Food">
        <title>A phased Vanilla planifolia genome enables genetic improvement of flavour and production.</title>
        <authorList>
            <person name="Hasing T."/>
            <person name="Tang H."/>
            <person name="Brym M."/>
            <person name="Khazi F."/>
            <person name="Huang T."/>
            <person name="Chambers A.H."/>
        </authorList>
    </citation>
    <scope>NUCLEOTIDE SEQUENCE [LARGE SCALE GENOMIC DNA]</scope>
    <source>
        <tissue evidence="15">Leaf</tissue>
    </source>
</reference>
<accession>A0A835R6L7</accession>
<dbReference type="PANTHER" id="PTHR12802:SF41">
    <property type="entry name" value="BRAHMA ASSOCIATED PROTEIN 155 KDA"/>
    <property type="match status" value="1"/>
</dbReference>
<dbReference type="PROSITE" id="PS51294">
    <property type="entry name" value="HTH_MYB"/>
    <property type="match status" value="1"/>
</dbReference>
<protein>
    <recommendedName>
        <fullName evidence="17">SWI/SNF complex subunit SWI3D</fullName>
    </recommendedName>
</protein>
<evidence type="ECO:0000259" key="10">
    <source>
        <dbReference type="PROSITE" id="PS50090"/>
    </source>
</evidence>
<dbReference type="Pfam" id="PF00569">
    <property type="entry name" value="ZZ"/>
    <property type="match status" value="1"/>
</dbReference>
<dbReference type="SUPFAM" id="SSF57850">
    <property type="entry name" value="RING/U-box"/>
    <property type="match status" value="1"/>
</dbReference>
<dbReference type="Pfam" id="PF04433">
    <property type="entry name" value="SWIRM"/>
    <property type="match status" value="1"/>
</dbReference>
<dbReference type="GO" id="GO:0005634">
    <property type="term" value="C:nucleus"/>
    <property type="evidence" value="ECO:0007669"/>
    <property type="project" value="UniProtKB-ARBA"/>
</dbReference>
<keyword evidence="5" id="KW-0238">DNA-binding</keyword>
<dbReference type="InterPro" id="IPR007526">
    <property type="entry name" value="SWIRM"/>
</dbReference>
<dbReference type="AlphaFoldDB" id="A0A835R6L7"/>
<keyword evidence="6" id="KW-0804">Transcription</keyword>
<dbReference type="Gene3D" id="1.10.10.10">
    <property type="entry name" value="Winged helix-like DNA-binding domain superfamily/Winged helix DNA-binding domain"/>
    <property type="match status" value="1"/>
</dbReference>
<dbReference type="PROSITE" id="PS50135">
    <property type="entry name" value="ZF_ZZ_2"/>
    <property type="match status" value="1"/>
</dbReference>
<feature type="domain" description="Myb-like" evidence="10">
    <location>
        <begin position="377"/>
        <end position="427"/>
    </location>
</feature>
<dbReference type="Proteomes" id="UP000636800">
    <property type="component" value="Unassembled WGS sequence"/>
</dbReference>
<feature type="compositionally biased region" description="Polar residues" evidence="9">
    <location>
        <begin position="784"/>
        <end position="799"/>
    </location>
</feature>
<evidence type="ECO:0000256" key="1">
    <source>
        <dbReference type="ARBA" id="ARBA00022723"/>
    </source>
</evidence>
<dbReference type="CDD" id="cd00167">
    <property type="entry name" value="SANT"/>
    <property type="match status" value="1"/>
</dbReference>
<dbReference type="SUPFAM" id="SSF46689">
    <property type="entry name" value="Homeodomain-like"/>
    <property type="match status" value="2"/>
</dbReference>
<dbReference type="PROSITE" id="PS51293">
    <property type="entry name" value="SANT"/>
    <property type="match status" value="1"/>
</dbReference>
<dbReference type="SMART" id="SM00717">
    <property type="entry name" value="SANT"/>
    <property type="match status" value="1"/>
</dbReference>
<feature type="compositionally biased region" description="Polar residues" evidence="9">
    <location>
        <begin position="624"/>
        <end position="644"/>
    </location>
</feature>
<evidence type="ECO:0000259" key="12">
    <source>
        <dbReference type="PROSITE" id="PS50934"/>
    </source>
</evidence>
<keyword evidence="4" id="KW-0805">Transcription regulation</keyword>
<dbReference type="InterPro" id="IPR017930">
    <property type="entry name" value="Myb_dom"/>
</dbReference>
<evidence type="ECO:0000256" key="7">
    <source>
        <dbReference type="ARBA" id="ARBA00023242"/>
    </source>
</evidence>
<dbReference type="Gene3D" id="3.30.60.90">
    <property type="match status" value="1"/>
</dbReference>
<feature type="region of interest" description="Disordered" evidence="9">
    <location>
        <begin position="609"/>
        <end position="652"/>
    </location>
</feature>
<evidence type="ECO:0000259" key="13">
    <source>
        <dbReference type="PROSITE" id="PS51293"/>
    </source>
</evidence>
<dbReference type="InterPro" id="IPR009057">
    <property type="entry name" value="Homeodomain-like_sf"/>
</dbReference>
<evidence type="ECO:0000256" key="9">
    <source>
        <dbReference type="SAM" id="MobiDB-lite"/>
    </source>
</evidence>